<protein>
    <recommendedName>
        <fullName evidence="3">Transmembrane protein</fullName>
    </recommendedName>
</protein>
<keyword evidence="1" id="KW-0812">Transmembrane</keyword>
<evidence type="ECO:0000256" key="1">
    <source>
        <dbReference type="SAM" id="Phobius"/>
    </source>
</evidence>
<evidence type="ECO:0008006" key="3">
    <source>
        <dbReference type="Google" id="ProtNLM"/>
    </source>
</evidence>
<reference evidence="2" key="1">
    <citation type="submission" date="2012-05" db="EMBL/GenBank/DDBJ databases">
        <authorList>
            <person name="Krishnakumar V."/>
            <person name="Cheung F."/>
            <person name="Xiao Y."/>
            <person name="Chan A."/>
            <person name="Moskal W.A."/>
            <person name="Town C.D."/>
        </authorList>
    </citation>
    <scope>NUCLEOTIDE SEQUENCE</scope>
</reference>
<dbReference type="EMBL" id="BT140386">
    <property type="protein sequence ID" value="AFK40181.1"/>
    <property type="molecule type" value="mRNA"/>
</dbReference>
<name>I3SIT9_MEDTR</name>
<keyword evidence="1" id="KW-1133">Transmembrane helix</keyword>
<dbReference type="AlphaFoldDB" id="I3SIT9"/>
<evidence type="ECO:0000313" key="2">
    <source>
        <dbReference type="EMBL" id="AFK40181.1"/>
    </source>
</evidence>
<keyword evidence="1" id="KW-0472">Membrane</keyword>
<sequence length="57" mass="6486">MSNQFENIKSTDPSEICKFGDVTSAHMNLTFLWCPLVFSFFFIALSMKSTASNWPAF</sequence>
<organism evidence="2">
    <name type="scientific">Medicago truncatula</name>
    <name type="common">Barrel medic</name>
    <name type="synonym">Medicago tribuloides</name>
    <dbReference type="NCBI Taxonomy" id="3880"/>
    <lineage>
        <taxon>Eukaryota</taxon>
        <taxon>Viridiplantae</taxon>
        <taxon>Streptophyta</taxon>
        <taxon>Embryophyta</taxon>
        <taxon>Tracheophyta</taxon>
        <taxon>Spermatophyta</taxon>
        <taxon>Magnoliopsida</taxon>
        <taxon>eudicotyledons</taxon>
        <taxon>Gunneridae</taxon>
        <taxon>Pentapetalae</taxon>
        <taxon>rosids</taxon>
        <taxon>fabids</taxon>
        <taxon>Fabales</taxon>
        <taxon>Fabaceae</taxon>
        <taxon>Papilionoideae</taxon>
        <taxon>50 kb inversion clade</taxon>
        <taxon>NPAAA clade</taxon>
        <taxon>Hologalegina</taxon>
        <taxon>IRL clade</taxon>
        <taxon>Trifolieae</taxon>
        <taxon>Medicago</taxon>
    </lineage>
</organism>
<proteinExistence type="evidence at transcript level"/>
<accession>I3SIT9</accession>
<feature type="transmembrane region" description="Helical" evidence="1">
    <location>
        <begin position="29"/>
        <end position="47"/>
    </location>
</feature>